<sequence>MLKSNRSSCSSMSFLSILWLLIVCAASGSRGRQQREAADEQSATRAQLAESHAICNQDGCYAVFFQKKVFREAGQACREQGGTLATMHTYEAAGVVHEMLSAIEGQGSRSRLRLWIGLHRPPRQCSSTRPLRGFVWVTGNQDGQFTNWIRDEMPKTCAVHRCVAMSVNMSDSGQESKANYRWAEGPCALHLDGYICQYSYKSMCSPLEDEGRGPAVYTTPFKHASTMLTHVPHGSVATLFCPVDTSNPDAPAEERVLCMERDDGTTGWSKDAPLCSSSAAALYRDWCSEDHGCEQHCQNKEDDYYCYCSEGFVIDEDGYSCKPDPLNQNDPPELSFKSAIPTEAPRIKRVCVEMGCEYDCFESARGFRCTCPPGYQIGPDGHRCSDVDECKQEPCPQLCVNTPGTFHCTCYQGYQPDNDGECVDVDECLDEGSCEGPCENTIGSFTCLCEPGYAFSGEGECLDVDECESESSCHHQCLNYAGGYSCKCDEGFDLQRDGITCLPSNYDEEYSTLTPDSGTSEELYLPWSTTDPYFEDDTNFDISWTEASEALTSDIAHPSDNRLNPWDDLSSRQYPTATPSTQKHSTDNNIENDVERGRDEQRDGALAKKVIESSSVIGESETPKVDSTKDANSTEMTKTGSAAGKRKQDKNWLLVALLVPLCVFLVVMLALGIVYCTSCAVDKSLSFSDCYRWVLPATPPARKYGKTQA</sequence>
<evidence type="ECO:0000256" key="11">
    <source>
        <dbReference type="ARBA" id="ARBA00023157"/>
    </source>
</evidence>
<dbReference type="FunFam" id="2.10.25.10:FF:000009">
    <property type="entry name" value="Low-density lipoprotein receptor isoform 1"/>
    <property type="match status" value="1"/>
</dbReference>
<dbReference type="SUPFAM" id="SSF57184">
    <property type="entry name" value="Growth factor receptor domain"/>
    <property type="match status" value="2"/>
</dbReference>
<evidence type="ECO:0000256" key="17">
    <source>
        <dbReference type="SAM" id="SignalP"/>
    </source>
</evidence>
<evidence type="ECO:0000256" key="16">
    <source>
        <dbReference type="SAM" id="Phobius"/>
    </source>
</evidence>
<dbReference type="InterPro" id="IPR026823">
    <property type="entry name" value="cEGF"/>
</dbReference>
<dbReference type="PROSITE" id="PS00010">
    <property type="entry name" value="ASX_HYDROXYL"/>
    <property type="match status" value="3"/>
</dbReference>
<evidence type="ECO:0000256" key="5">
    <source>
        <dbReference type="ARBA" id="ARBA00022692"/>
    </source>
</evidence>
<dbReference type="Gene3D" id="3.10.100.10">
    <property type="entry name" value="Mannose-Binding Protein A, subunit A"/>
    <property type="match status" value="1"/>
</dbReference>
<keyword evidence="23" id="KW-1185">Reference proteome</keyword>
<dbReference type="SMART" id="SM00034">
    <property type="entry name" value="CLECT"/>
    <property type="match status" value="1"/>
</dbReference>
<keyword evidence="11 14" id="KW-1015">Disulfide bond</keyword>
<dbReference type="SMART" id="SM00179">
    <property type="entry name" value="EGF_CA"/>
    <property type="match status" value="5"/>
</dbReference>
<feature type="domain" description="C-type lectin" evidence="19">
    <location>
        <begin position="56"/>
        <end position="187"/>
    </location>
</feature>
<dbReference type="GeneTree" id="ENSGT00940000156996"/>
<evidence type="ECO:0000256" key="9">
    <source>
        <dbReference type="ARBA" id="ARBA00022989"/>
    </source>
</evidence>
<feature type="region of interest" description="Disordered" evidence="15">
    <location>
        <begin position="553"/>
        <end position="643"/>
    </location>
</feature>
<evidence type="ECO:0000259" key="18">
    <source>
        <dbReference type="PROSITE" id="PS50026"/>
    </source>
</evidence>
<evidence type="ECO:0000259" key="19">
    <source>
        <dbReference type="PROSITE" id="PS50041"/>
    </source>
</evidence>
<accession>A0A1A7Z8A6</accession>
<dbReference type="InterPro" id="IPR001304">
    <property type="entry name" value="C-type_lectin-like"/>
</dbReference>
<evidence type="ECO:0000256" key="10">
    <source>
        <dbReference type="ARBA" id="ARBA00023136"/>
    </source>
</evidence>
<feature type="domain" description="EGF-like" evidence="18">
    <location>
        <begin position="463"/>
        <end position="502"/>
    </location>
</feature>
<evidence type="ECO:0000313" key="20">
    <source>
        <dbReference type="EMBL" id="KAF7206241.1"/>
    </source>
</evidence>
<dbReference type="InterPro" id="IPR001881">
    <property type="entry name" value="EGF-like_Ca-bd_dom"/>
</dbReference>
<evidence type="ECO:0000256" key="1">
    <source>
        <dbReference type="ARBA" id="ARBA00004479"/>
    </source>
</evidence>
<dbReference type="Gene3D" id="2.10.25.10">
    <property type="entry name" value="Laminin"/>
    <property type="match status" value="5"/>
</dbReference>
<evidence type="ECO:0000256" key="14">
    <source>
        <dbReference type="PROSITE-ProRule" id="PRU00076"/>
    </source>
</evidence>
<feature type="compositionally biased region" description="Basic and acidic residues" evidence="15">
    <location>
        <begin position="593"/>
        <end position="611"/>
    </location>
</feature>
<dbReference type="Proteomes" id="UP000694548">
    <property type="component" value="Chromosome sgr11"/>
</dbReference>
<evidence type="ECO:0000313" key="23">
    <source>
        <dbReference type="Proteomes" id="UP000694548"/>
    </source>
</evidence>
<dbReference type="SMART" id="SM00181">
    <property type="entry name" value="EGF"/>
    <property type="match status" value="5"/>
</dbReference>
<name>A0A1A7Z8A6_NOTFU</name>
<organism evidence="21">
    <name type="scientific">Nothobranchius furzeri</name>
    <name type="common">Turquoise killifish</name>
    <dbReference type="NCBI Taxonomy" id="105023"/>
    <lineage>
        <taxon>Eukaryota</taxon>
        <taxon>Metazoa</taxon>
        <taxon>Chordata</taxon>
        <taxon>Craniata</taxon>
        <taxon>Vertebrata</taxon>
        <taxon>Euteleostomi</taxon>
        <taxon>Actinopterygii</taxon>
        <taxon>Neopterygii</taxon>
        <taxon>Teleostei</taxon>
        <taxon>Neoteleostei</taxon>
        <taxon>Acanthomorphata</taxon>
        <taxon>Ovalentaria</taxon>
        <taxon>Atherinomorphae</taxon>
        <taxon>Cyprinodontiformes</taxon>
        <taxon>Nothobranchiidae</taxon>
        <taxon>Nothobranchius</taxon>
    </lineage>
</organism>
<evidence type="ECO:0000256" key="12">
    <source>
        <dbReference type="ARBA" id="ARBA00023170"/>
    </source>
</evidence>
<dbReference type="InterPro" id="IPR049883">
    <property type="entry name" value="NOTCH1_EGF-like"/>
</dbReference>
<evidence type="ECO:0000313" key="21">
    <source>
        <dbReference type="EMBL" id="SBP38723.1"/>
    </source>
</evidence>
<feature type="domain" description="EGF-like" evidence="18">
    <location>
        <begin position="386"/>
        <end position="420"/>
    </location>
</feature>
<keyword evidence="6 17" id="KW-0732">Signal</keyword>
<keyword evidence="10 16" id="KW-0472">Membrane</keyword>
<dbReference type="GO" id="GO:0005509">
    <property type="term" value="F:calcium ion binding"/>
    <property type="evidence" value="ECO:0007669"/>
    <property type="project" value="InterPro"/>
</dbReference>
<keyword evidence="2 14" id="KW-0245">EGF-like domain</keyword>
<dbReference type="PROSITE" id="PS50026">
    <property type="entry name" value="EGF_3"/>
    <property type="match status" value="3"/>
</dbReference>
<dbReference type="AlphaFoldDB" id="A0A1A7Z8A6"/>
<reference evidence="20" key="4">
    <citation type="submission" date="2020-03" db="EMBL/GenBank/DDBJ databases">
        <title>Intra-Species Differences in Population Size shape Life History and Genome Evolution.</title>
        <authorList>
            <person name="Willemsen D."/>
            <person name="Cui R."/>
            <person name="Valenzano D.R."/>
        </authorList>
    </citation>
    <scope>NUCLEOTIDE SEQUENCE</scope>
    <source>
        <strain evidence="20">GRZ</strain>
        <tissue evidence="20">Whole</tissue>
    </source>
</reference>
<keyword evidence="13" id="KW-0325">Glycoprotein</keyword>
<dbReference type="PROSITE" id="PS50041">
    <property type="entry name" value="C_TYPE_LECTIN_2"/>
    <property type="match status" value="1"/>
</dbReference>
<dbReference type="InterPro" id="IPR000152">
    <property type="entry name" value="EGF-type_Asp/Asn_hydroxyl_site"/>
</dbReference>
<dbReference type="GO" id="GO:0030246">
    <property type="term" value="F:carbohydrate binding"/>
    <property type="evidence" value="ECO:0007669"/>
    <property type="project" value="UniProtKB-KW"/>
</dbReference>
<dbReference type="OrthoDB" id="10045365at2759"/>
<feature type="compositionally biased region" description="Polar residues" evidence="15">
    <location>
        <begin position="571"/>
        <end position="591"/>
    </location>
</feature>
<dbReference type="Pfam" id="PF12662">
    <property type="entry name" value="cEGF"/>
    <property type="match status" value="1"/>
</dbReference>
<gene>
    <name evidence="21" type="primary">Nfu_g_1_005373</name>
    <name evidence="20" type="synonym">cd248</name>
    <name evidence="22" type="synonym">LOC107386742</name>
    <name evidence="20" type="ORF">G4P62_011225</name>
</gene>
<dbReference type="GeneID" id="107386742"/>
<evidence type="ECO:0000256" key="4">
    <source>
        <dbReference type="ARBA" id="ARBA00022583"/>
    </source>
</evidence>
<dbReference type="Ensembl" id="ENSNFUT00015017416.1">
    <property type="protein sequence ID" value="ENSNFUP00015016637.1"/>
    <property type="gene ID" value="ENSNFUG00015007966.1"/>
</dbReference>
<keyword evidence="4" id="KW-0254">Endocytosis</keyword>
<keyword evidence="12" id="KW-0675">Receptor</keyword>
<evidence type="ECO:0000256" key="13">
    <source>
        <dbReference type="ARBA" id="ARBA00023180"/>
    </source>
</evidence>
<dbReference type="Pfam" id="PF00059">
    <property type="entry name" value="Lectin_C"/>
    <property type="match status" value="1"/>
</dbReference>
<keyword evidence="8" id="KW-0677">Repeat</keyword>
<keyword evidence="7" id="KW-0430">Lectin</keyword>
<evidence type="ECO:0000256" key="2">
    <source>
        <dbReference type="ARBA" id="ARBA00022536"/>
    </source>
</evidence>
<comment type="caution">
    <text evidence="14">Lacks conserved residue(s) required for the propagation of feature annotation.</text>
</comment>
<dbReference type="GO" id="GO:0009897">
    <property type="term" value="C:external side of plasma membrane"/>
    <property type="evidence" value="ECO:0007669"/>
    <property type="project" value="TreeGrafter"/>
</dbReference>
<dbReference type="EMBL" id="JAAVVJ010000015">
    <property type="protein sequence ID" value="KAF7206241.1"/>
    <property type="molecule type" value="Genomic_DNA"/>
</dbReference>
<evidence type="ECO:0000256" key="7">
    <source>
        <dbReference type="ARBA" id="ARBA00022734"/>
    </source>
</evidence>
<dbReference type="CDD" id="cd00054">
    <property type="entry name" value="EGF_CA"/>
    <property type="match status" value="3"/>
</dbReference>
<dbReference type="InterPro" id="IPR016187">
    <property type="entry name" value="CTDL_fold"/>
</dbReference>
<dbReference type="GO" id="GO:0050840">
    <property type="term" value="F:extracellular matrix binding"/>
    <property type="evidence" value="ECO:0007669"/>
    <property type="project" value="TreeGrafter"/>
</dbReference>
<keyword evidence="5 16" id="KW-0812">Transmembrane</keyword>
<evidence type="ECO:0000313" key="22">
    <source>
        <dbReference type="Ensembl" id="ENSNFUP00015016637.1"/>
    </source>
</evidence>
<dbReference type="GO" id="GO:0016477">
    <property type="term" value="P:cell migration"/>
    <property type="evidence" value="ECO:0007669"/>
    <property type="project" value="TreeGrafter"/>
</dbReference>
<dbReference type="GO" id="GO:0006897">
    <property type="term" value="P:endocytosis"/>
    <property type="evidence" value="ECO:0007669"/>
    <property type="project" value="UniProtKB-KW"/>
</dbReference>
<dbReference type="InterPro" id="IPR018097">
    <property type="entry name" value="EGF_Ca-bd_CS"/>
</dbReference>
<dbReference type="InterPro" id="IPR051505">
    <property type="entry name" value="C-type_lectin_domain"/>
</dbReference>
<dbReference type="PANTHER" id="PTHR14789">
    <property type="entry name" value="CHONDROLECTIN VARIANT CHODLFDELTAE"/>
    <property type="match status" value="1"/>
</dbReference>
<keyword evidence="3" id="KW-0597">Phosphoprotein</keyword>
<evidence type="ECO:0000256" key="3">
    <source>
        <dbReference type="ARBA" id="ARBA00022553"/>
    </source>
</evidence>
<evidence type="ECO:0000256" key="8">
    <source>
        <dbReference type="ARBA" id="ARBA00022737"/>
    </source>
</evidence>
<dbReference type="KEGG" id="nfu:107386742"/>
<keyword evidence="9 16" id="KW-1133">Transmembrane helix</keyword>
<dbReference type="PROSITE" id="PS01186">
    <property type="entry name" value="EGF_2"/>
    <property type="match status" value="2"/>
</dbReference>
<dbReference type="SUPFAM" id="SSF57196">
    <property type="entry name" value="EGF/Laminin"/>
    <property type="match status" value="1"/>
</dbReference>
<feature type="signal peptide" evidence="17">
    <location>
        <begin position="1"/>
        <end position="28"/>
    </location>
</feature>
<feature type="domain" description="EGF-like" evidence="18">
    <location>
        <begin position="424"/>
        <end position="462"/>
    </location>
</feature>
<dbReference type="InterPro" id="IPR016186">
    <property type="entry name" value="C-type_lectin-like/link_sf"/>
</dbReference>
<dbReference type="SUPFAM" id="SSF56436">
    <property type="entry name" value="C-type lectin-like"/>
    <property type="match status" value="1"/>
</dbReference>
<dbReference type="GO" id="GO:1990430">
    <property type="term" value="F:extracellular matrix protein binding"/>
    <property type="evidence" value="ECO:0007669"/>
    <property type="project" value="TreeGrafter"/>
</dbReference>
<reference evidence="22" key="1">
    <citation type="submission" date="2014-08" db="EMBL/GenBank/DDBJ databases">
        <authorList>
            <person name="Senf B."/>
            <person name="Petzold A."/>
            <person name="Downie B.R."/>
            <person name="Koch P."/>
            <person name="Platzer M."/>
        </authorList>
    </citation>
    <scope>NUCLEOTIDE SEQUENCE [LARGE SCALE GENOMIC DNA]</scope>
    <source>
        <strain evidence="22">GRZ</strain>
    </source>
</reference>
<feature type="disulfide bond" evidence="14">
    <location>
        <begin position="467"/>
        <end position="477"/>
    </location>
</feature>
<proteinExistence type="predicted"/>
<feature type="compositionally biased region" description="Polar residues" evidence="15">
    <location>
        <begin position="630"/>
        <end position="640"/>
    </location>
</feature>
<feature type="disulfide bond" evidence="14">
    <location>
        <begin position="428"/>
        <end position="438"/>
    </location>
</feature>
<feature type="transmembrane region" description="Helical" evidence="16">
    <location>
        <begin position="652"/>
        <end position="676"/>
    </location>
</feature>
<dbReference type="Proteomes" id="UP000822369">
    <property type="component" value="Chromosome 15"/>
</dbReference>
<dbReference type="GO" id="GO:0031012">
    <property type="term" value="C:extracellular matrix"/>
    <property type="evidence" value="ECO:0007669"/>
    <property type="project" value="TreeGrafter"/>
</dbReference>
<dbReference type="EMBL" id="HADY01000238">
    <property type="protein sequence ID" value="SBP38723.1"/>
    <property type="molecule type" value="Transcribed_RNA"/>
</dbReference>
<dbReference type="Pfam" id="PF07645">
    <property type="entry name" value="EGF_CA"/>
    <property type="match status" value="2"/>
</dbReference>
<reference evidence="22" key="5">
    <citation type="submission" date="2025-05" db="UniProtKB">
        <authorList>
            <consortium name="Ensembl"/>
        </authorList>
    </citation>
    <scope>IDENTIFICATION</scope>
</reference>
<reference evidence="21" key="2">
    <citation type="submission" date="2016-05" db="EMBL/GenBank/DDBJ databases">
        <authorList>
            <person name="Lavstsen T."/>
            <person name="Jespersen J.S."/>
        </authorList>
    </citation>
    <scope>NUCLEOTIDE SEQUENCE</scope>
    <source>
        <tissue evidence="21">Brain</tissue>
    </source>
</reference>
<protein>
    <submittedName>
        <fullName evidence="20">CD248 molecule protein</fullName>
    </submittedName>
</protein>
<dbReference type="OMA" id="CYRWVLP"/>
<feature type="chain" id="PRO_5044554767" evidence="17">
    <location>
        <begin position="29"/>
        <end position="709"/>
    </location>
</feature>
<dbReference type="Bgee" id="ENSNFUG00015007966">
    <property type="expression patterns" value="Expressed in zone of skin and 2 other cell types or tissues"/>
</dbReference>
<evidence type="ECO:0000256" key="6">
    <source>
        <dbReference type="ARBA" id="ARBA00022729"/>
    </source>
</evidence>
<dbReference type="InterPro" id="IPR000742">
    <property type="entry name" value="EGF"/>
</dbReference>
<dbReference type="InterPro" id="IPR009030">
    <property type="entry name" value="Growth_fac_rcpt_cys_sf"/>
</dbReference>
<dbReference type="PROSITE" id="PS01187">
    <property type="entry name" value="EGF_CA"/>
    <property type="match status" value="1"/>
</dbReference>
<dbReference type="CDD" id="cd03600">
    <property type="entry name" value="CLECT_thrombomodulin_like"/>
    <property type="match status" value="1"/>
</dbReference>
<comment type="subcellular location">
    <subcellularLocation>
        <location evidence="1">Membrane</location>
        <topology evidence="1">Single-pass type I membrane protein</topology>
    </subcellularLocation>
</comment>
<dbReference type="PANTHER" id="PTHR14789:SF4">
    <property type="entry name" value="ENDOSIALIN"/>
    <property type="match status" value="1"/>
</dbReference>
<evidence type="ECO:0000256" key="15">
    <source>
        <dbReference type="SAM" id="MobiDB-lite"/>
    </source>
</evidence>
<reference evidence="21" key="3">
    <citation type="submission" date="2016-06" db="EMBL/GenBank/DDBJ databases">
        <title>The genome of a short-lived fish provides insights into sex chromosome evolution and the genetic control of aging.</title>
        <authorList>
            <person name="Reichwald K."/>
            <person name="Felder M."/>
            <person name="Petzold A."/>
            <person name="Koch P."/>
            <person name="Groth M."/>
            <person name="Platzer M."/>
        </authorList>
    </citation>
    <scope>NUCLEOTIDE SEQUENCE</scope>
    <source>
        <tissue evidence="21">Brain</tissue>
    </source>
</reference>